<dbReference type="HOGENOM" id="CLU_000445_90_10_5"/>
<dbReference type="EMBL" id="GL883077">
    <property type="protein sequence ID" value="EGF91913.1"/>
    <property type="molecule type" value="Genomic_DNA"/>
</dbReference>
<dbReference type="Pfam" id="PF00072">
    <property type="entry name" value="Response_reg"/>
    <property type="match status" value="1"/>
</dbReference>
<dbReference type="InterPro" id="IPR039420">
    <property type="entry name" value="WalR-like"/>
</dbReference>
<dbReference type="PROSITE" id="PS50110">
    <property type="entry name" value="RESPONSE_REGULATORY"/>
    <property type="match status" value="1"/>
</dbReference>
<dbReference type="Pfam" id="PF00196">
    <property type="entry name" value="GerE"/>
    <property type="match status" value="1"/>
</dbReference>
<dbReference type="PANTHER" id="PTHR43214:SF42">
    <property type="entry name" value="TRANSCRIPTIONAL REGULATORY PROTEIN DESR"/>
    <property type="match status" value="1"/>
</dbReference>
<dbReference type="SMART" id="SM00421">
    <property type="entry name" value="HTH_LUXR"/>
    <property type="match status" value="1"/>
</dbReference>
<keyword evidence="2" id="KW-0597">Phosphoprotein</keyword>
<dbReference type="SUPFAM" id="SSF52172">
    <property type="entry name" value="CheY-like"/>
    <property type="match status" value="1"/>
</dbReference>
<dbReference type="PANTHER" id="PTHR43214">
    <property type="entry name" value="TWO-COMPONENT RESPONSE REGULATOR"/>
    <property type="match status" value="1"/>
</dbReference>
<evidence type="ECO:0000313" key="6">
    <source>
        <dbReference type="Proteomes" id="UP000006512"/>
    </source>
</evidence>
<dbReference type="AlphaFoldDB" id="F4QJ82"/>
<sequence>MIRILVVEDQALVLGAIASLLELENDFTVVGTAPNGRVALDMMADCRPDLVVSDIEMADMGGIDLALHLQRVAPGTAVVMITTFARPGYLQRALAAGVRGYLLKDTPSRELAQIIRRVMAGEKVIDPQLGDLSQTGDPLNDRDRELLRLAEQGHSNKAIARMLDKAPGTIRNHLSEVLQKLNAVNRIDACRIARQMGWL</sequence>
<evidence type="ECO:0000313" key="5">
    <source>
        <dbReference type="EMBL" id="EGF91913.1"/>
    </source>
</evidence>
<evidence type="ECO:0000256" key="2">
    <source>
        <dbReference type="PROSITE-ProRule" id="PRU00169"/>
    </source>
</evidence>
<reference evidence="6" key="1">
    <citation type="submission" date="2011-03" db="EMBL/GenBank/DDBJ databases">
        <title>Draft genome sequence of Brevundimonas diminuta.</title>
        <authorList>
            <person name="Brown P.J.B."/>
            <person name="Buechlein A."/>
            <person name="Hemmerich C."/>
            <person name="Brun Y.V."/>
        </authorList>
    </citation>
    <scope>NUCLEOTIDE SEQUENCE [LARGE SCALE GENOMIC DNA]</scope>
    <source>
        <strain evidence="6">C19</strain>
    </source>
</reference>
<accession>F4QJ82</accession>
<feature type="domain" description="HTH luxR-type" evidence="3">
    <location>
        <begin position="132"/>
        <end position="197"/>
    </location>
</feature>
<protein>
    <submittedName>
        <fullName evidence="5">Response regulator</fullName>
    </submittedName>
</protein>
<dbReference type="InterPro" id="IPR001789">
    <property type="entry name" value="Sig_transdc_resp-reg_receiver"/>
</dbReference>
<feature type="modified residue" description="4-aspartylphosphate" evidence="2">
    <location>
        <position position="54"/>
    </location>
</feature>
<dbReference type="CDD" id="cd06170">
    <property type="entry name" value="LuxR_C_like"/>
    <property type="match status" value="1"/>
</dbReference>
<dbReference type="GO" id="GO:0006355">
    <property type="term" value="P:regulation of DNA-templated transcription"/>
    <property type="evidence" value="ECO:0007669"/>
    <property type="project" value="InterPro"/>
</dbReference>
<evidence type="ECO:0000259" key="3">
    <source>
        <dbReference type="PROSITE" id="PS50043"/>
    </source>
</evidence>
<dbReference type="Gene3D" id="3.40.50.2300">
    <property type="match status" value="1"/>
</dbReference>
<dbReference type="SUPFAM" id="SSF46894">
    <property type="entry name" value="C-terminal effector domain of the bipartite response regulators"/>
    <property type="match status" value="1"/>
</dbReference>
<dbReference type="InterPro" id="IPR011006">
    <property type="entry name" value="CheY-like_superfamily"/>
</dbReference>
<evidence type="ECO:0000259" key="4">
    <source>
        <dbReference type="PROSITE" id="PS50110"/>
    </source>
</evidence>
<gene>
    <name evidence="5" type="ORF">ABI_03450</name>
</gene>
<dbReference type="RefSeq" id="WP_006271081.1">
    <property type="nucleotide sequence ID" value="NZ_GL883077.1"/>
</dbReference>
<dbReference type="PROSITE" id="PS50043">
    <property type="entry name" value="HTH_LUXR_2"/>
    <property type="match status" value="1"/>
</dbReference>
<dbReference type="Proteomes" id="UP000006512">
    <property type="component" value="Unassembled WGS sequence"/>
</dbReference>
<dbReference type="OrthoDB" id="5292887at2"/>
<organism evidence="5 6">
    <name type="scientific">Asticcacaulis biprosthecium C19</name>
    <dbReference type="NCBI Taxonomy" id="715226"/>
    <lineage>
        <taxon>Bacteria</taxon>
        <taxon>Pseudomonadati</taxon>
        <taxon>Pseudomonadota</taxon>
        <taxon>Alphaproteobacteria</taxon>
        <taxon>Caulobacterales</taxon>
        <taxon>Caulobacteraceae</taxon>
        <taxon>Asticcacaulis</taxon>
    </lineage>
</organism>
<keyword evidence="6" id="KW-1185">Reference proteome</keyword>
<dbReference type="eggNOG" id="COG2197">
    <property type="taxonomic scope" value="Bacteria"/>
</dbReference>
<dbReference type="GO" id="GO:0003677">
    <property type="term" value="F:DNA binding"/>
    <property type="evidence" value="ECO:0007669"/>
    <property type="project" value="UniProtKB-KW"/>
</dbReference>
<keyword evidence="1" id="KW-0238">DNA-binding</keyword>
<name>F4QJ82_9CAUL</name>
<dbReference type="STRING" id="715226.ABI_03450"/>
<dbReference type="InterPro" id="IPR000792">
    <property type="entry name" value="Tscrpt_reg_LuxR_C"/>
</dbReference>
<evidence type="ECO:0000256" key="1">
    <source>
        <dbReference type="ARBA" id="ARBA00023125"/>
    </source>
</evidence>
<dbReference type="InterPro" id="IPR016032">
    <property type="entry name" value="Sig_transdc_resp-reg_C-effctor"/>
</dbReference>
<dbReference type="GO" id="GO:0000160">
    <property type="term" value="P:phosphorelay signal transduction system"/>
    <property type="evidence" value="ECO:0007669"/>
    <property type="project" value="InterPro"/>
</dbReference>
<feature type="domain" description="Response regulatory" evidence="4">
    <location>
        <begin position="3"/>
        <end position="119"/>
    </location>
</feature>
<dbReference type="SMART" id="SM00448">
    <property type="entry name" value="REC"/>
    <property type="match status" value="1"/>
</dbReference>
<dbReference type="PRINTS" id="PR00038">
    <property type="entry name" value="HTHLUXR"/>
</dbReference>
<proteinExistence type="predicted"/>